<dbReference type="EMBL" id="QGKW02001940">
    <property type="protein sequence ID" value="KAF2559692.1"/>
    <property type="molecule type" value="Genomic_DNA"/>
</dbReference>
<feature type="region of interest" description="Disordered" evidence="1">
    <location>
        <begin position="229"/>
        <end position="281"/>
    </location>
</feature>
<evidence type="ECO:0000313" key="3">
    <source>
        <dbReference type="Proteomes" id="UP000712281"/>
    </source>
</evidence>
<feature type="compositionally biased region" description="Polar residues" evidence="1">
    <location>
        <begin position="261"/>
        <end position="273"/>
    </location>
</feature>
<comment type="caution">
    <text evidence="2">The sequence shown here is derived from an EMBL/GenBank/DDBJ whole genome shotgun (WGS) entry which is preliminary data.</text>
</comment>
<feature type="compositionally biased region" description="Acidic residues" evidence="1">
    <location>
        <begin position="177"/>
        <end position="192"/>
    </location>
</feature>
<feature type="compositionally biased region" description="Polar residues" evidence="1">
    <location>
        <begin position="8"/>
        <end position="20"/>
    </location>
</feature>
<evidence type="ECO:0000256" key="1">
    <source>
        <dbReference type="SAM" id="MobiDB-lite"/>
    </source>
</evidence>
<feature type="compositionally biased region" description="Basic and acidic residues" evidence="1">
    <location>
        <begin position="112"/>
        <end position="122"/>
    </location>
</feature>
<organism evidence="2 3">
    <name type="scientific">Brassica cretica</name>
    <name type="common">Mustard</name>
    <dbReference type="NCBI Taxonomy" id="69181"/>
    <lineage>
        <taxon>Eukaryota</taxon>
        <taxon>Viridiplantae</taxon>
        <taxon>Streptophyta</taxon>
        <taxon>Embryophyta</taxon>
        <taxon>Tracheophyta</taxon>
        <taxon>Spermatophyta</taxon>
        <taxon>Magnoliopsida</taxon>
        <taxon>eudicotyledons</taxon>
        <taxon>Gunneridae</taxon>
        <taxon>Pentapetalae</taxon>
        <taxon>rosids</taxon>
        <taxon>malvids</taxon>
        <taxon>Brassicales</taxon>
        <taxon>Brassicaceae</taxon>
        <taxon>Brassiceae</taxon>
        <taxon>Brassica</taxon>
    </lineage>
</organism>
<feature type="region of interest" description="Disordered" evidence="1">
    <location>
        <begin position="1"/>
        <end position="29"/>
    </location>
</feature>
<gene>
    <name evidence="2" type="ORF">F2Q68_00015663</name>
</gene>
<dbReference type="Proteomes" id="UP000712281">
    <property type="component" value="Unassembled WGS sequence"/>
</dbReference>
<feature type="compositionally biased region" description="Acidic residues" evidence="1">
    <location>
        <begin position="134"/>
        <end position="154"/>
    </location>
</feature>
<protein>
    <submittedName>
        <fullName evidence="2">Uncharacterized protein</fullName>
    </submittedName>
</protein>
<feature type="compositionally biased region" description="Basic and acidic residues" evidence="1">
    <location>
        <begin position="193"/>
        <end position="202"/>
    </location>
</feature>
<feature type="compositionally biased region" description="Basic residues" evidence="1">
    <location>
        <begin position="76"/>
        <end position="88"/>
    </location>
</feature>
<name>A0A8S9HS92_BRACR</name>
<proteinExistence type="predicted"/>
<accession>A0A8S9HS92</accession>
<feature type="region of interest" description="Disordered" evidence="1">
    <location>
        <begin position="316"/>
        <end position="361"/>
    </location>
</feature>
<evidence type="ECO:0000313" key="2">
    <source>
        <dbReference type="EMBL" id="KAF2559692.1"/>
    </source>
</evidence>
<sequence length="401" mass="44164">MSTDDVDNVQTPLNGSSGTDLHTPAVDVPAANTPANAAALEEFKKMFATYEKRSEEHDKLVSTLTKQVETLTARTRAIRPRGTTKVRGKKLDFGTPLNRPGAVQERPSGQKPSEKSLVEKGNPESPLPPTKDSEDNEVENVDLDPSDVSDDTDKDVDRHPRRTRSRPARESSPFDEPMTEEEEVLYLNEQEELAEKQTELTRSKRRHARKSADEKLDIRNLRDYITKTVAEFGPRRRGIPDQSNSQPHHAQPDMSTDDADNLQTPLNGSSGTDLHTPAADVSAANAPANAVALEEFKKMTRAIRPCGTTKVRWKRLNFATPLNRPGAAQERPSGQNPSEKSLVEKGNPESPLPLAKDSGITKSSKSTWILAMFPTIPIRTSTDIQEGPEADLLGKALRSTN</sequence>
<feature type="region of interest" description="Disordered" evidence="1">
    <location>
        <begin position="72"/>
        <end position="217"/>
    </location>
</feature>
<dbReference type="AlphaFoldDB" id="A0A8S9HS92"/>
<reference evidence="2" key="1">
    <citation type="submission" date="2019-12" db="EMBL/GenBank/DDBJ databases">
        <title>Genome sequencing and annotation of Brassica cretica.</title>
        <authorList>
            <person name="Studholme D.J."/>
            <person name="Sarris P.F."/>
        </authorList>
    </citation>
    <scope>NUCLEOTIDE SEQUENCE</scope>
    <source>
        <strain evidence="2">PFS-001/15</strain>
        <tissue evidence="2">Leaf</tissue>
    </source>
</reference>